<dbReference type="PANTHER" id="PTHR13383:SF11">
    <property type="entry name" value="RIBONUCLEASE H2 SUBUNIT B"/>
    <property type="match status" value="1"/>
</dbReference>
<organism evidence="11 12">
    <name type="scientific">Lucilia cuprina</name>
    <name type="common">Green bottle fly</name>
    <name type="synonym">Australian sheep blowfly</name>
    <dbReference type="NCBI Taxonomy" id="7375"/>
    <lineage>
        <taxon>Eukaryota</taxon>
        <taxon>Metazoa</taxon>
        <taxon>Ecdysozoa</taxon>
        <taxon>Arthropoda</taxon>
        <taxon>Hexapoda</taxon>
        <taxon>Insecta</taxon>
        <taxon>Pterygota</taxon>
        <taxon>Neoptera</taxon>
        <taxon>Endopterygota</taxon>
        <taxon>Diptera</taxon>
        <taxon>Brachycera</taxon>
        <taxon>Muscomorpha</taxon>
        <taxon>Oestroidea</taxon>
        <taxon>Calliphoridae</taxon>
        <taxon>Luciliinae</taxon>
        <taxon>Lucilia</taxon>
    </lineage>
</organism>
<gene>
    <name evidence="11" type="ORF">FF38_02658</name>
</gene>
<feature type="domain" description="Ribonuclease H2 subunit B wHTH" evidence="9">
    <location>
        <begin position="109"/>
        <end position="240"/>
    </location>
</feature>
<dbReference type="EMBL" id="JRES01000930">
    <property type="protein sequence ID" value="KNC27213.1"/>
    <property type="molecule type" value="Genomic_DNA"/>
</dbReference>
<feature type="region of interest" description="Disordered" evidence="8">
    <location>
        <begin position="1"/>
        <end position="26"/>
    </location>
</feature>
<protein>
    <recommendedName>
        <fullName evidence="4">Ribonuclease H2 subunit B</fullName>
    </recommendedName>
    <alternativeName>
        <fullName evidence="7">Ribonuclease HI subunit B</fullName>
    </alternativeName>
</protein>
<evidence type="ECO:0000259" key="9">
    <source>
        <dbReference type="Pfam" id="PF09468"/>
    </source>
</evidence>
<dbReference type="InterPro" id="IPR040456">
    <property type="entry name" value="RNase_H2_suB"/>
</dbReference>
<evidence type="ECO:0000256" key="3">
    <source>
        <dbReference type="ARBA" id="ARBA00011277"/>
    </source>
</evidence>
<proteinExistence type="inferred from homology"/>
<evidence type="ECO:0000256" key="6">
    <source>
        <dbReference type="ARBA" id="ARBA00024778"/>
    </source>
</evidence>
<dbReference type="CDD" id="cd09270">
    <property type="entry name" value="RNase_H2-B"/>
    <property type="match status" value="1"/>
</dbReference>
<dbReference type="OMA" id="QIHCGHS"/>
<evidence type="ECO:0000256" key="7">
    <source>
        <dbReference type="ARBA" id="ARBA00033464"/>
    </source>
</evidence>
<dbReference type="Gene3D" id="2.20.25.530">
    <property type="match status" value="1"/>
</dbReference>
<dbReference type="FunFam" id="1.10.20.120:FF:000002">
    <property type="entry name" value="Ribonuclease H2 subunit B"/>
    <property type="match status" value="1"/>
</dbReference>
<comment type="function">
    <text evidence="6">Non catalytic subunit of RNase H2, an endonuclease that specifically degrades the RNA of RNA:DNA hybrids. Participates in DNA replication, possibly by mediating the removal of lagging-strand Okazaki fragment RNA primers during DNA replication. Mediates the excision of single ribonucleotides from DNA:RNA duplexes.</text>
</comment>
<evidence type="ECO:0000313" key="12">
    <source>
        <dbReference type="Proteomes" id="UP000037069"/>
    </source>
</evidence>
<name>A0A0L0C4C2_LUCCU</name>
<dbReference type="PANTHER" id="PTHR13383">
    <property type="entry name" value="RIBONUCLEASE H2 SUBUNIT B"/>
    <property type="match status" value="1"/>
</dbReference>
<dbReference type="Pfam" id="PF17745">
    <property type="entry name" value="Ydr279_N"/>
    <property type="match status" value="1"/>
</dbReference>
<dbReference type="Pfam" id="PF09468">
    <property type="entry name" value="RNase_H2-Ydr279"/>
    <property type="match status" value="1"/>
</dbReference>
<comment type="similarity">
    <text evidence="2">Belongs to the RNase H2 subunit B family.</text>
</comment>
<dbReference type="Gene3D" id="1.10.20.120">
    <property type="match status" value="1"/>
</dbReference>
<feature type="region of interest" description="Disordered" evidence="8">
    <location>
        <begin position="257"/>
        <end position="352"/>
    </location>
</feature>
<feature type="compositionally biased region" description="Basic residues" evidence="8">
    <location>
        <begin position="1"/>
        <end position="10"/>
    </location>
</feature>
<dbReference type="GO" id="GO:0032299">
    <property type="term" value="C:ribonuclease H2 complex"/>
    <property type="evidence" value="ECO:0007669"/>
    <property type="project" value="InterPro"/>
</dbReference>
<feature type="compositionally biased region" description="Acidic residues" evidence="8">
    <location>
        <begin position="296"/>
        <end position="311"/>
    </location>
</feature>
<dbReference type="GO" id="GO:0005654">
    <property type="term" value="C:nucleoplasm"/>
    <property type="evidence" value="ECO:0007669"/>
    <property type="project" value="TreeGrafter"/>
</dbReference>
<dbReference type="GO" id="GO:0006401">
    <property type="term" value="P:RNA catabolic process"/>
    <property type="evidence" value="ECO:0007669"/>
    <property type="project" value="TreeGrafter"/>
</dbReference>
<comment type="caution">
    <text evidence="11">The sequence shown here is derived from an EMBL/GenBank/DDBJ whole genome shotgun (WGS) entry which is preliminary data.</text>
</comment>
<dbReference type="InterPro" id="IPR019024">
    <property type="entry name" value="RNase_H2_suB_wHTH"/>
</dbReference>
<keyword evidence="5" id="KW-0539">Nucleus</keyword>
<feature type="compositionally biased region" description="Basic and acidic residues" evidence="8">
    <location>
        <begin position="333"/>
        <end position="345"/>
    </location>
</feature>
<dbReference type="AlphaFoldDB" id="A0A0L0C4C2"/>
<evidence type="ECO:0000256" key="8">
    <source>
        <dbReference type="SAM" id="MobiDB-lite"/>
    </source>
</evidence>
<evidence type="ECO:0000256" key="4">
    <source>
        <dbReference type="ARBA" id="ARBA00019062"/>
    </source>
</evidence>
<dbReference type="STRING" id="7375.A0A0L0C4C2"/>
<reference evidence="11 12" key="1">
    <citation type="journal article" date="2015" name="Nat. Commun.">
        <title>Lucilia cuprina genome unlocks parasitic fly biology to underpin future interventions.</title>
        <authorList>
            <person name="Anstead C.A."/>
            <person name="Korhonen P.K."/>
            <person name="Young N.D."/>
            <person name="Hall R.S."/>
            <person name="Jex A.R."/>
            <person name="Murali S.C."/>
            <person name="Hughes D.S."/>
            <person name="Lee S.F."/>
            <person name="Perry T."/>
            <person name="Stroehlein A.J."/>
            <person name="Ansell B.R."/>
            <person name="Breugelmans B."/>
            <person name="Hofmann A."/>
            <person name="Qu J."/>
            <person name="Dugan S."/>
            <person name="Lee S.L."/>
            <person name="Chao H."/>
            <person name="Dinh H."/>
            <person name="Han Y."/>
            <person name="Doddapaneni H.V."/>
            <person name="Worley K.C."/>
            <person name="Muzny D.M."/>
            <person name="Ioannidis P."/>
            <person name="Waterhouse R.M."/>
            <person name="Zdobnov E.M."/>
            <person name="James P.J."/>
            <person name="Bagnall N.H."/>
            <person name="Kotze A.C."/>
            <person name="Gibbs R.A."/>
            <person name="Richards S."/>
            <person name="Batterham P."/>
            <person name="Gasser R.B."/>
        </authorList>
    </citation>
    <scope>NUCLEOTIDE SEQUENCE [LARGE SCALE GENOMIC DNA]</scope>
    <source>
        <strain evidence="11 12">LS</strain>
        <tissue evidence="11">Full body</tissue>
    </source>
</reference>
<comment type="subunit">
    <text evidence="3">The RNase H2 complex is a heterotrimer composed of the catalytic subunit RNASEH2A and the non-catalytic subunits RNASEH2B and RNASEH2C.</text>
</comment>
<accession>A0A0L0C4C2</accession>
<keyword evidence="12" id="KW-1185">Reference proteome</keyword>
<feature type="domain" description="Rnh202 triple barrel" evidence="10">
    <location>
        <begin position="47"/>
        <end position="106"/>
    </location>
</feature>
<comment type="subcellular location">
    <subcellularLocation>
        <location evidence="1">Nucleus</location>
    </subcellularLocation>
</comment>
<evidence type="ECO:0000256" key="5">
    <source>
        <dbReference type="ARBA" id="ARBA00023242"/>
    </source>
</evidence>
<evidence type="ECO:0000313" key="11">
    <source>
        <dbReference type="EMBL" id="KNC27213.1"/>
    </source>
</evidence>
<evidence type="ECO:0000256" key="2">
    <source>
        <dbReference type="ARBA" id="ARBA00009823"/>
    </source>
</evidence>
<sequence length="364" mass="40693">MSKSKSTRSTKIKEDPDASTKSTKNSTVPSALRKIFYISQHMLQDETEKLCLERFYHPGKGKAALFITKDDKHIMEILEFAEPRRSWLIDSEVCSNGHIYFTTPIDVTFLALHHLRKHCVKRALALDSIHDDEDPSAAKILNNFVDPKNLACIADVKTAGGDMTFYKYNHDKTMAWLSLKTKRLAKLLQSSGIYCGNSAVSQNFARSEKALDETAKDSDYLRMACDYVGGYIAVELHEELTKLLDIPSEIQAITEDKKVSTNKRKSGDKLTSAGTKKQKLENGAASKLKNSNLLDESFDNEEEDIKDEEEENKVNTSIKEEHKSPKAATATPLKERSLSAKEKSLAKSAKGTKSIASFFMKKAA</sequence>
<dbReference type="Proteomes" id="UP000037069">
    <property type="component" value="Unassembled WGS sequence"/>
</dbReference>
<dbReference type="OrthoDB" id="29098at2759"/>
<evidence type="ECO:0000256" key="1">
    <source>
        <dbReference type="ARBA" id="ARBA00004123"/>
    </source>
</evidence>
<dbReference type="InterPro" id="IPR041195">
    <property type="entry name" value="Rnh202_N"/>
</dbReference>
<evidence type="ECO:0000259" key="10">
    <source>
        <dbReference type="Pfam" id="PF17745"/>
    </source>
</evidence>